<dbReference type="InterPro" id="IPR011598">
    <property type="entry name" value="bHLH_dom"/>
</dbReference>
<dbReference type="SMART" id="SM00353">
    <property type="entry name" value="HLH"/>
    <property type="match status" value="1"/>
</dbReference>
<dbReference type="GO" id="GO:0046983">
    <property type="term" value="F:protein dimerization activity"/>
    <property type="evidence" value="ECO:0007669"/>
    <property type="project" value="InterPro"/>
</dbReference>
<evidence type="ECO:0000256" key="1">
    <source>
        <dbReference type="ARBA" id="ARBA00004123"/>
    </source>
</evidence>
<keyword evidence="3" id="KW-0238">DNA-binding</keyword>
<keyword evidence="4" id="KW-0804">Transcription</keyword>
<name>A0A914NP75_MELIC</name>
<comment type="subcellular location">
    <subcellularLocation>
        <location evidence="1">Nucleus</location>
    </subcellularLocation>
</comment>
<keyword evidence="8" id="KW-1185">Reference proteome</keyword>
<proteinExistence type="predicted"/>
<dbReference type="WBParaSite" id="Minc3s06501g39918">
    <property type="protein sequence ID" value="Minc3s06501g39918"/>
    <property type="gene ID" value="Minc3s06501g39918"/>
</dbReference>
<organism evidence="8 9">
    <name type="scientific">Meloidogyne incognita</name>
    <name type="common">Southern root-knot nematode worm</name>
    <name type="synonym">Oxyuris incognita</name>
    <dbReference type="NCBI Taxonomy" id="6306"/>
    <lineage>
        <taxon>Eukaryota</taxon>
        <taxon>Metazoa</taxon>
        <taxon>Ecdysozoa</taxon>
        <taxon>Nematoda</taxon>
        <taxon>Chromadorea</taxon>
        <taxon>Rhabditida</taxon>
        <taxon>Tylenchina</taxon>
        <taxon>Tylenchomorpha</taxon>
        <taxon>Tylenchoidea</taxon>
        <taxon>Meloidogynidae</taxon>
        <taxon>Meloidogyninae</taxon>
        <taxon>Meloidogyne</taxon>
        <taxon>Meloidogyne incognita group</taxon>
    </lineage>
</organism>
<dbReference type="GO" id="GO:0000981">
    <property type="term" value="F:DNA-binding transcription factor activity, RNA polymerase II-specific"/>
    <property type="evidence" value="ECO:0007669"/>
    <property type="project" value="TreeGrafter"/>
</dbReference>
<dbReference type="Gene3D" id="4.10.280.10">
    <property type="entry name" value="Helix-loop-helix DNA-binding domain"/>
    <property type="match status" value="2"/>
</dbReference>
<dbReference type="PANTHER" id="PTHR15741">
    <property type="entry name" value="BASIC HELIX-LOOP-HELIX ZIP TRANSCRIPTION FACTOR"/>
    <property type="match status" value="1"/>
</dbReference>
<dbReference type="GO" id="GO:0000978">
    <property type="term" value="F:RNA polymerase II cis-regulatory region sequence-specific DNA binding"/>
    <property type="evidence" value="ECO:0007669"/>
    <property type="project" value="TreeGrafter"/>
</dbReference>
<evidence type="ECO:0000256" key="5">
    <source>
        <dbReference type="ARBA" id="ARBA00023242"/>
    </source>
</evidence>
<dbReference type="SUPFAM" id="SSF47459">
    <property type="entry name" value="HLH, helix-loop-helix DNA-binding domain"/>
    <property type="match status" value="1"/>
</dbReference>
<dbReference type="InterPro" id="IPR036638">
    <property type="entry name" value="HLH_DNA-bd_sf"/>
</dbReference>
<dbReference type="Pfam" id="PF00010">
    <property type="entry name" value="HLH"/>
    <property type="match status" value="2"/>
</dbReference>
<evidence type="ECO:0000256" key="3">
    <source>
        <dbReference type="ARBA" id="ARBA00023125"/>
    </source>
</evidence>
<sequence>MNSSERKKQTHLRCERQRREAINSGYSELKDLLPASASFTGCNVVKLLIGYSELKDLLPASASFTGCKTTNAAILFRAADYVKSLDSSIEKNEEELSKLQTQFAALEMILQQYENFSFDSQTSSVIQLKMLQNFLDKCFESFLANVDVSNYKSLTNSLLMWIERIDFQ</sequence>
<dbReference type="GO" id="GO:0005634">
    <property type="term" value="C:nucleus"/>
    <property type="evidence" value="ECO:0007669"/>
    <property type="project" value="UniProtKB-SubCell"/>
</dbReference>
<dbReference type="PROSITE" id="PS50888">
    <property type="entry name" value="BHLH"/>
    <property type="match status" value="1"/>
</dbReference>
<accession>A0A914NP75</accession>
<dbReference type="Proteomes" id="UP000887563">
    <property type="component" value="Unplaced"/>
</dbReference>
<dbReference type="PANTHER" id="PTHR15741:SF25">
    <property type="entry name" value="MAX-LIKE PROTEIN X"/>
    <property type="match status" value="1"/>
</dbReference>
<evidence type="ECO:0000313" key="9">
    <source>
        <dbReference type="WBParaSite" id="Minc3s06501g39918"/>
    </source>
</evidence>
<feature type="coiled-coil region" evidence="6">
    <location>
        <begin position="82"/>
        <end position="109"/>
    </location>
</feature>
<keyword evidence="6" id="KW-0175">Coiled coil</keyword>
<dbReference type="AlphaFoldDB" id="A0A914NP75"/>
<reference evidence="9" key="1">
    <citation type="submission" date="2022-11" db="UniProtKB">
        <authorList>
            <consortium name="WormBaseParasite"/>
        </authorList>
    </citation>
    <scope>IDENTIFICATION</scope>
</reference>
<evidence type="ECO:0000313" key="8">
    <source>
        <dbReference type="Proteomes" id="UP000887563"/>
    </source>
</evidence>
<evidence type="ECO:0000259" key="7">
    <source>
        <dbReference type="PROSITE" id="PS50888"/>
    </source>
</evidence>
<keyword evidence="2" id="KW-0805">Transcription regulation</keyword>
<evidence type="ECO:0000256" key="4">
    <source>
        <dbReference type="ARBA" id="ARBA00023163"/>
    </source>
</evidence>
<evidence type="ECO:0000256" key="2">
    <source>
        <dbReference type="ARBA" id="ARBA00023015"/>
    </source>
</evidence>
<dbReference type="InterPro" id="IPR052207">
    <property type="entry name" value="Max-like/E-box_TFs"/>
</dbReference>
<evidence type="ECO:0000256" key="6">
    <source>
        <dbReference type="SAM" id="Coils"/>
    </source>
</evidence>
<keyword evidence="5" id="KW-0539">Nucleus</keyword>
<feature type="domain" description="BHLH" evidence="7">
    <location>
        <begin position="6"/>
        <end position="85"/>
    </location>
</feature>
<protein>
    <submittedName>
        <fullName evidence="9">BHLH domain-containing protein</fullName>
    </submittedName>
</protein>